<keyword evidence="2" id="KW-1133">Transmembrane helix</keyword>
<accession>A0A0F9NC18</accession>
<dbReference type="InterPro" id="IPR038702">
    <property type="entry name" value="Na/K_ATPase_sub_beta_sf"/>
</dbReference>
<keyword evidence="2" id="KW-0812">Transmembrane</keyword>
<feature type="transmembrane region" description="Helical" evidence="2">
    <location>
        <begin position="85"/>
        <end position="102"/>
    </location>
</feature>
<dbReference type="AlphaFoldDB" id="A0A0F9NC18"/>
<comment type="caution">
    <text evidence="3">The sequence shown here is derived from an EMBL/GenBank/DDBJ whole genome shotgun (WGS) entry which is preliminary data.</text>
</comment>
<feature type="coiled-coil region" evidence="1">
    <location>
        <begin position="168"/>
        <end position="204"/>
    </location>
</feature>
<dbReference type="Gene3D" id="2.60.40.1660">
    <property type="entry name" value="Na, k-atpase alpha subunit"/>
    <property type="match status" value="1"/>
</dbReference>
<evidence type="ECO:0000256" key="1">
    <source>
        <dbReference type="SAM" id="Coils"/>
    </source>
</evidence>
<protein>
    <submittedName>
        <fullName evidence="3">Uncharacterized protein</fullName>
    </submittedName>
</protein>
<evidence type="ECO:0000256" key="2">
    <source>
        <dbReference type="SAM" id="Phobius"/>
    </source>
</evidence>
<name>A0A0F9NC18_9ZZZZ</name>
<evidence type="ECO:0000313" key="3">
    <source>
        <dbReference type="EMBL" id="KKM86290.1"/>
    </source>
</evidence>
<organism evidence="3">
    <name type="scientific">marine sediment metagenome</name>
    <dbReference type="NCBI Taxonomy" id="412755"/>
    <lineage>
        <taxon>unclassified sequences</taxon>
        <taxon>metagenomes</taxon>
        <taxon>ecological metagenomes</taxon>
    </lineage>
</organism>
<reference evidence="3" key="1">
    <citation type="journal article" date="2015" name="Nature">
        <title>Complex archaea that bridge the gap between prokaryotes and eukaryotes.</title>
        <authorList>
            <person name="Spang A."/>
            <person name="Saw J.H."/>
            <person name="Jorgensen S.L."/>
            <person name="Zaremba-Niedzwiedzka K."/>
            <person name="Martijn J."/>
            <person name="Lind A.E."/>
            <person name="van Eijk R."/>
            <person name="Schleper C."/>
            <person name="Guy L."/>
            <person name="Ettema T.J."/>
        </authorList>
    </citation>
    <scope>NUCLEOTIDE SEQUENCE</scope>
</reference>
<feature type="transmembrane region" description="Helical" evidence="2">
    <location>
        <begin position="108"/>
        <end position="125"/>
    </location>
</feature>
<sequence length="291" mass="33396">MKSMKNSKILNANIVEFKNTEKIYFPSVCVVCGAETENRVKKNEYGTYIGGRDIKKDYSFNIPVCGDCNSKVNLKTGIANKYGKLLLLSTFLGIALSILFYYIFYSIIFSISILCILILFPFLKYQGKIKRKKSLNSYFKVNLKNYHDSVDLTFANKDYAEFVENINLEKFKEKKQRLEEKNRKEEENLKVEEISKEEAKLNIEDVQVKKDISPAIITDENEDLIDLSPENLKDINKSTNVITAPNSNAQKNNEDSELNDDKVIGVYKCFMCGYNSDSKFKICDNCGNIIE</sequence>
<gene>
    <name evidence="3" type="ORF">LCGC14_1280480</name>
</gene>
<keyword evidence="1" id="KW-0175">Coiled coil</keyword>
<proteinExistence type="predicted"/>
<keyword evidence="2" id="KW-0472">Membrane</keyword>
<dbReference type="EMBL" id="LAZR01007279">
    <property type="protein sequence ID" value="KKM86290.1"/>
    <property type="molecule type" value="Genomic_DNA"/>
</dbReference>